<evidence type="ECO:0000313" key="2">
    <source>
        <dbReference type="EMBL" id="GBM77432.1"/>
    </source>
</evidence>
<dbReference type="EMBL" id="BGPR01002689">
    <property type="protein sequence ID" value="GBM77432.1"/>
    <property type="molecule type" value="Genomic_DNA"/>
</dbReference>
<proteinExistence type="predicted"/>
<protein>
    <submittedName>
        <fullName evidence="2">Uncharacterized protein</fullName>
    </submittedName>
</protein>
<keyword evidence="3" id="KW-1185">Reference proteome</keyword>
<organism evidence="2 3">
    <name type="scientific">Araneus ventricosus</name>
    <name type="common">Orbweaver spider</name>
    <name type="synonym">Epeira ventricosa</name>
    <dbReference type="NCBI Taxonomy" id="182803"/>
    <lineage>
        <taxon>Eukaryota</taxon>
        <taxon>Metazoa</taxon>
        <taxon>Ecdysozoa</taxon>
        <taxon>Arthropoda</taxon>
        <taxon>Chelicerata</taxon>
        <taxon>Arachnida</taxon>
        <taxon>Araneae</taxon>
        <taxon>Araneomorphae</taxon>
        <taxon>Entelegynae</taxon>
        <taxon>Araneoidea</taxon>
        <taxon>Araneidae</taxon>
        <taxon>Araneus</taxon>
    </lineage>
</organism>
<name>A0A4Y2IJM9_ARAVE</name>
<feature type="compositionally biased region" description="Polar residues" evidence="1">
    <location>
        <begin position="84"/>
        <end position="96"/>
    </location>
</feature>
<accession>A0A4Y2IJM9</accession>
<evidence type="ECO:0000313" key="3">
    <source>
        <dbReference type="Proteomes" id="UP000499080"/>
    </source>
</evidence>
<gene>
    <name evidence="2" type="ORF">AVEN_107818_1</name>
</gene>
<dbReference type="AlphaFoldDB" id="A0A4Y2IJM9"/>
<feature type="compositionally biased region" description="Polar residues" evidence="1">
    <location>
        <begin position="104"/>
        <end position="113"/>
    </location>
</feature>
<sequence length="133" mass="14720">MILLLMKCVSVTFQRCILLKPCSNGAWLGQISSRSMFVLVDCGRWNSDSRAIPSGWLCKYLSSAGVNGCNGALMSELFTSTTQETTDKQQLTSPRATSIPPVPTTRNNANRGRNSWKDRPLESSLRNKLCFSL</sequence>
<dbReference type="Proteomes" id="UP000499080">
    <property type="component" value="Unassembled WGS sequence"/>
</dbReference>
<comment type="caution">
    <text evidence="2">The sequence shown here is derived from an EMBL/GenBank/DDBJ whole genome shotgun (WGS) entry which is preliminary data.</text>
</comment>
<reference evidence="2 3" key="1">
    <citation type="journal article" date="2019" name="Sci. Rep.">
        <title>Orb-weaving spider Araneus ventricosus genome elucidates the spidroin gene catalogue.</title>
        <authorList>
            <person name="Kono N."/>
            <person name="Nakamura H."/>
            <person name="Ohtoshi R."/>
            <person name="Moran D.A.P."/>
            <person name="Shinohara A."/>
            <person name="Yoshida Y."/>
            <person name="Fujiwara M."/>
            <person name="Mori M."/>
            <person name="Tomita M."/>
            <person name="Arakawa K."/>
        </authorList>
    </citation>
    <scope>NUCLEOTIDE SEQUENCE [LARGE SCALE GENOMIC DNA]</scope>
</reference>
<evidence type="ECO:0000256" key="1">
    <source>
        <dbReference type="SAM" id="MobiDB-lite"/>
    </source>
</evidence>
<feature type="region of interest" description="Disordered" evidence="1">
    <location>
        <begin position="84"/>
        <end position="120"/>
    </location>
</feature>